<gene>
    <name evidence="1" type="ORF">B9Z19DRAFT_1071765</name>
</gene>
<evidence type="ECO:0000313" key="1">
    <source>
        <dbReference type="EMBL" id="PUU83841.1"/>
    </source>
</evidence>
<sequence>MRVDKIDKYSSPNPSLVKSFPSVTPEIGFSPGEMRRIHRFLRQTLSVSYRKPYHYPPFI</sequence>
<comment type="caution">
    <text evidence="1">The sequence shown here is derived from an EMBL/GenBank/DDBJ whole genome shotgun (WGS) entry which is preliminary data.</text>
</comment>
<name>A0A2T7A7X8_TUBBO</name>
<reference evidence="1 2" key="1">
    <citation type="submission" date="2017-04" db="EMBL/GenBank/DDBJ databases">
        <title>Draft genome sequence of Tuber borchii Vittad., a whitish edible truffle.</title>
        <authorList>
            <consortium name="DOE Joint Genome Institute"/>
            <person name="Murat C."/>
            <person name="Kuo A."/>
            <person name="Barry K.W."/>
            <person name="Clum A."/>
            <person name="Dockter R.B."/>
            <person name="Fauchery L."/>
            <person name="Iotti M."/>
            <person name="Kohler A."/>
            <person name="Labutti K."/>
            <person name="Lindquist E.A."/>
            <person name="Lipzen A."/>
            <person name="Ohm R.A."/>
            <person name="Wang M."/>
            <person name="Grigoriev I.V."/>
            <person name="Zambonelli A."/>
            <person name="Martin F.M."/>
        </authorList>
    </citation>
    <scope>NUCLEOTIDE SEQUENCE [LARGE SCALE GENOMIC DNA]</scope>
    <source>
        <strain evidence="1 2">Tbo3840</strain>
    </source>
</reference>
<proteinExistence type="predicted"/>
<protein>
    <submittedName>
        <fullName evidence="1">Uncharacterized protein</fullName>
    </submittedName>
</protein>
<evidence type="ECO:0000313" key="2">
    <source>
        <dbReference type="Proteomes" id="UP000244722"/>
    </source>
</evidence>
<dbReference type="Proteomes" id="UP000244722">
    <property type="component" value="Unassembled WGS sequence"/>
</dbReference>
<organism evidence="1 2">
    <name type="scientific">Tuber borchii</name>
    <name type="common">White truffle</name>
    <dbReference type="NCBI Taxonomy" id="42251"/>
    <lineage>
        <taxon>Eukaryota</taxon>
        <taxon>Fungi</taxon>
        <taxon>Dikarya</taxon>
        <taxon>Ascomycota</taxon>
        <taxon>Pezizomycotina</taxon>
        <taxon>Pezizomycetes</taxon>
        <taxon>Pezizales</taxon>
        <taxon>Tuberaceae</taxon>
        <taxon>Tuber</taxon>
    </lineage>
</organism>
<accession>A0A2T7A7X8</accession>
<keyword evidence="2" id="KW-1185">Reference proteome</keyword>
<dbReference type="AlphaFoldDB" id="A0A2T7A7X8"/>
<dbReference type="EMBL" id="NESQ01000007">
    <property type="protein sequence ID" value="PUU83841.1"/>
    <property type="molecule type" value="Genomic_DNA"/>
</dbReference>